<gene>
    <name evidence="2" type="ORF">BCF38_11825</name>
    <name evidence="3" type="ORF">SAMN05421539_11825</name>
</gene>
<sequence length="82" mass="9101">MLRIAWMADVAGRDKRNRALGRAGEARILAHERSTLRSAERADLAGKARWTPKEDCDGAGFDIARSAHDGRLRLIEIKTMNG</sequence>
<organism evidence="3 5">
    <name type="scientific">Jannaschia seohaensis</name>
    <dbReference type="NCBI Taxonomy" id="475081"/>
    <lineage>
        <taxon>Bacteria</taxon>
        <taxon>Pseudomonadati</taxon>
        <taxon>Pseudomonadota</taxon>
        <taxon>Alphaproteobacteria</taxon>
        <taxon>Rhodobacterales</taxon>
        <taxon>Roseobacteraceae</taxon>
        <taxon>Jannaschia</taxon>
    </lineage>
</organism>
<proteinExistence type="predicted"/>
<evidence type="ECO:0000259" key="1">
    <source>
        <dbReference type="Pfam" id="PF13020"/>
    </source>
</evidence>
<dbReference type="AlphaFoldDB" id="A0A2Y9B439"/>
<dbReference type="RefSeq" id="WP_146204913.1">
    <property type="nucleotide sequence ID" value="NZ_QGDJ01000018.1"/>
</dbReference>
<reference evidence="3 5" key="1">
    <citation type="submission" date="2016-10" db="EMBL/GenBank/DDBJ databases">
        <authorList>
            <person name="Cai Z."/>
        </authorList>
    </citation>
    <scope>NUCLEOTIDE SEQUENCE [LARGE SCALE GENOMIC DNA]</scope>
    <source>
        <strain evidence="3 5">DSM 25227</strain>
    </source>
</reference>
<evidence type="ECO:0000313" key="3">
    <source>
        <dbReference type="EMBL" id="SSA51274.1"/>
    </source>
</evidence>
<name>A0A2Y9B439_9RHOB</name>
<dbReference type="EMBL" id="QGDJ01000018">
    <property type="protein sequence ID" value="PWJ11758.1"/>
    <property type="molecule type" value="Genomic_DNA"/>
</dbReference>
<evidence type="ECO:0000313" key="4">
    <source>
        <dbReference type="Proteomes" id="UP000245839"/>
    </source>
</evidence>
<evidence type="ECO:0000313" key="5">
    <source>
        <dbReference type="Proteomes" id="UP000251571"/>
    </source>
</evidence>
<reference evidence="2 4" key="2">
    <citation type="submission" date="2018-03" db="EMBL/GenBank/DDBJ databases">
        <title>Genomic Encyclopedia of Archaeal and Bacterial Type Strains, Phase II (KMG-II): from individual species to whole genera.</title>
        <authorList>
            <person name="Goeker M."/>
        </authorList>
    </citation>
    <scope>NUCLEOTIDE SEQUENCE [LARGE SCALE GENOMIC DNA]</scope>
    <source>
        <strain evidence="2 4">DSM 25227</strain>
    </source>
</reference>
<protein>
    <submittedName>
        <fullName evidence="2">Uncharacterized protein DUF3883</fullName>
    </submittedName>
</protein>
<dbReference type="Proteomes" id="UP000245839">
    <property type="component" value="Unassembled WGS sequence"/>
</dbReference>
<dbReference type="Pfam" id="PF13020">
    <property type="entry name" value="NOV_C"/>
    <property type="match status" value="1"/>
</dbReference>
<feature type="domain" description="Protein NO VEIN C-terminal" evidence="1">
    <location>
        <begin position="27"/>
        <end position="81"/>
    </location>
</feature>
<dbReference type="Proteomes" id="UP000251571">
    <property type="component" value="Unassembled WGS sequence"/>
</dbReference>
<keyword evidence="4" id="KW-1185">Reference proteome</keyword>
<evidence type="ECO:0000313" key="2">
    <source>
        <dbReference type="EMBL" id="PWJ11758.1"/>
    </source>
</evidence>
<dbReference type="InterPro" id="IPR024975">
    <property type="entry name" value="NOV_C"/>
</dbReference>
<accession>A0A2Y9B439</accession>
<dbReference type="EMBL" id="UETC01000018">
    <property type="protein sequence ID" value="SSA51274.1"/>
    <property type="molecule type" value="Genomic_DNA"/>
</dbReference>
<dbReference type="OrthoDB" id="9788621at2"/>